<reference evidence="2 3" key="1">
    <citation type="journal article" date="2017" name="Front. Microbiol.">
        <title>Comparative Genomic Analysis of the Class Epsilonproteobacteria and Proposed Reclassification to Epsilonbacteraeota (phyl. nov.).</title>
        <authorList>
            <person name="Waite D.W."/>
            <person name="Vanwonterghem I."/>
            <person name="Rinke C."/>
            <person name="Parks D.H."/>
            <person name="Zhang Y."/>
            <person name="Takai K."/>
            <person name="Sievert S.M."/>
            <person name="Simon J."/>
            <person name="Campbell B.J."/>
            <person name="Hanson T.E."/>
            <person name="Woyke T."/>
            <person name="Klotz M.G."/>
            <person name="Hugenholtz P."/>
        </authorList>
    </citation>
    <scope>NUCLEOTIDE SEQUENCE [LARGE SCALE GENOMIC DNA]</scope>
    <source>
        <strain evidence="2">UBA12443</strain>
    </source>
</reference>
<dbReference type="Proteomes" id="UP000228859">
    <property type="component" value="Unassembled WGS sequence"/>
</dbReference>
<accession>A0A2D3W824</accession>
<evidence type="ECO:0000256" key="1">
    <source>
        <dbReference type="SAM" id="SignalP"/>
    </source>
</evidence>
<protein>
    <recommendedName>
        <fullName evidence="4">DUF302 domain-containing protein</fullName>
    </recommendedName>
</protein>
<gene>
    <name evidence="2" type="ORF">CFH83_10680</name>
</gene>
<comment type="caution">
    <text evidence="2">The sequence shown here is derived from an EMBL/GenBank/DDBJ whole genome shotgun (WGS) entry which is preliminary data.</text>
</comment>
<evidence type="ECO:0000313" key="3">
    <source>
        <dbReference type="Proteomes" id="UP000228859"/>
    </source>
</evidence>
<proteinExistence type="predicted"/>
<evidence type="ECO:0008006" key="4">
    <source>
        <dbReference type="Google" id="ProtNLM"/>
    </source>
</evidence>
<dbReference type="PROSITE" id="PS51257">
    <property type="entry name" value="PROKAR_LIPOPROTEIN"/>
    <property type="match status" value="1"/>
</dbReference>
<dbReference type="RefSeq" id="WP_294897248.1">
    <property type="nucleotide sequence ID" value="NZ_DLUI01000155.1"/>
</dbReference>
<keyword evidence="1" id="KW-0732">Signal</keyword>
<dbReference type="AlphaFoldDB" id="A0A2D3W824"/>
<feature type="chain" id="PRO_5013561823" description="DUF302 domain-containing protein" evidence="1">
    <location>
        <begin position="29"/>
        <end position="277"/>
    </location>
</feature>
<feature type="signal peptide" evidence="1">
    <location>
        <begin position="1"/>
        <end position="28"/>
    </location>
</feature>
<name>A0A2D3W824_9BACT</name>
<organism evidence="2 3">
    <name type="scientific">Sulfuricurvum kujiense</name>
    <dbReference type="NCBI Taxonomy" id="148813"/>
    <lineage>
        <taxon>Bacteria</taxon>
        <taxon>Pseudomonadati</taxon>
        <taxon>Campylobacterota</taxon>
        <taxon>Epsilonproteobacteria</taxon>
        <taxon>Campylobacterales</taxon>
        <taxon>Sulfurimonadaceae</taxon>
        <taxon>Sulfuricurvum</taxon>
    </lineage>
</organism>
<evidence type="ECO:0000313" key="2">
    <source>
        <dbReference type="EMBL" id="DAB37501.1"/>
    </source>
</evidence>
<sequence length="277" mass="29609">MKKIYTLIMSALVLGFCGCAGVSPEAEAGVKVEKVVATYKIASYTTVDEAKAKLSAAGFEVVGSYKTDAGTSVLYTNGAMKAMANKPIRGLAAVGRILVDDERKQISIANPVYFGKAFMQKEYSHATASAVLGSLEKAFGPLKDSTDKWEFAGLAGYHFMVGMPYYEDMSVVGEGSTANLVAKAQAAKGTTAVVKLGEDRYVAFVSLDRRTNGFVKKIGTQNGQLLPWAVLIEDGQAKALSAKYFIAISYPLLTMTEFMTIATVPGAVEADLKKIFK</sequence>
<dbReference type="EMBL" id="DLUI01000155">
    <property type="protein sequence ID" value="DAB37501.1"/>
    <property type="molecule type" value="Genomic_DNA"/>
</dbReference>